<name>A0A942YXR2_9BACI</name>
<evidence type="ECO:0000313" key="2">
    <source>
        <dbReference type="Proteomes" id="UP000679749"/>
    </source>
</evidence>
<dbReference type="AlphaFoldDB" id="A0A942YXR2"/>
<comment type="caution">
    <text evidence="1">The sequence shown here is derived from an EMBL/GenBank/DDBJ whole genome shotgun (WGS) entry which is preliminary data.</text>
</comment>
<gene>
    <name evidence="1" type="ORF">KHA99_23405</name>
</gene>
<sequence length="52" mass="5801">MTKFDPNKQFSFEFDENGAIEVSEQIMNSYNSGFIGEGTALATKEDFSAIDE</sequence>
<dbReference type="Proteomes" id="UP000679749">
    <property type="component" value="Unassembled WGS sequence"/>
</dbReference>
<evidence type="ECO:0000313" key="1">
    <source>
        <dbReference type="EMBL" id="MBS4215370.1"/>
    </source>
</evidence>
<reference evidence="1" key="1">
    <citation type="submission" date="2021-05" db="EMBL/GenBank/DDBJ databases">
        <title>Novel Bacillus species.</title>
        <authorList>
            <person name="Liu G."/>
        </authorList>
    </citation>
    <scope>NUCLEOTIDE SEQUENCE</scope>
    <source>
        <strain evidence="1">FJAT-49825</strain>
    </source>
</reference>
<dbReference type="EMBL" id="JAGYPF010000005">
    <property type="protein sequence ID" value="MBS4215370.1"/>
    <property type="molecule type" value="Genomic_DNA"/>
</dbReference>
<dbReference type="RefSeq" id="WP_213119908.1">
    <property type="nucleotide sequence ID" value="NZ_JAGYPF010000005.1"/>
</dbReference>
<organism evidence="1 2">
    <name type="scientific">Neobacillus rhizophilus</name>
    <dbReference type="NCBI Taxonomy" id="2833579"/>
    <lineage>
        <taxon>Bacteria</taxon>
        <taxon>Bacillati</taxon>
        <taxon>Bacillota</taxon>
        <taxon>Bacilli</taxon>
        <taxon>Bacillales</taxon>
        <taxon>Bacillaceae</taxon>
        <taxon>Neobacillus</taxon>
    </lineage>
</organism>
<keyword evidence="2" id="KW-1185">Reference proteome</keyword>
<protein>
    <submittedName>
        <fullName evidence="1">Uncharacterized protein</fullName>
    </submittedName>
</protein>
<accession>A0A942YXR2</accession>
<proteinExistence type="predicted"/>